<organism evidence="3 4">
    <name type="scientific">Engelhardtia mirabilis</name>
    <dbReference type="NCBI Taxonomy" id="2528011"/>
    <lineage>
        <taxon>Bacteria</taxon>
        <taxon>Pseudomonadati</taxon>
        <taxon>Planctomycetota</taxon>
        <taxon>Planctomycetia</taxon>
        <taxon>Planctomycetia incertae sedis</taxon>
        <taxon>Engelhardtia</taxon>
    </lineage>
</organism>
<keyword evidence="2 3" id="KW-0560">Oxidoreductase</keyword>
<dbReference type="GO" id="GO:0016491">
    <property type="term" value="F:oxidoreductase activity"/>
    <property type="evidence" value="ECO:0007669"/>
    <property type="project" value="UniProtKB-KW"/>
</dbReference>
<evidence type="ECO:0000256" key="1">
    <source>
        <dbReference type="ARBA" id="ARBA00006484"/>
    </source>
</evidence>
<dbReference type="PANTHER" id="PTHR43639:SF1">
    <property type="entry name" value="SHORT-CHAIN DEHYDROGENASE_REDUCTASE FAMILY PROTEIN"/>
    <property type="match status" value="1"/>
</dbReference>
<evidence type="ECO:0000256" key="2">
    <source>
        <dbReference type="ARBA" id="ARBA00023002"/>
    </source>
</evidence>
<dbReference type="Proteomes" id="UP000316921">
    <property type="component" value="Chromosome"/>
</dbReference>
<dbReference type="RefSeq" id="WP_145065919.1">
    <property type="nucleotide sequence ID" value="NZ_CP036287.1"/>
</dbReference>
<dbReference type="Pfam" id="PF13561">
    <property type="entry name" value="adh_short_C2"/>
    <property type="match status" value="1"/>
</dbReference>
<keyword evidence="4" id="KW-1185">Reference proteome</keyword>
<dbReference type="CDD" id="cd05233">
    <property type="entry name" value="SDR_c"/>
    <property type="match status" value="1"/>
</dbReference>
<dbReference type="AlphaFoldDB" id="A0A518BKU7"/>
<dbReference type="SUPFAM" id="SSF51735">
    <property type="entry name" value="NAD(P)-binding Rossmann-fold domains"/>
    <property type="match status" value="1"/>
</dbReference>
<dbReference type="Gene3D" id="3.40.50.720">
    <property type="entry name" value="NAD(P)-binding Rossmann-like Domain"/>
    <property type="match status" value="1"/>
</dbReference>
<name>A0A518BKU7_9BACT</name>
<gene>
    <name evidence="3" type="ORF">Pla133_26890</name>
</gene>
<dbReference type="EMBL" id="CP036287">
    <property type="protein sequence ID" value="QDU67601.1"/>
    <property type="molecule type" value="Genomic_DNA"/>
</dbReference>
<dbReference type="KEGG" id="pbap:Pla133_26890"/>
<dbReference type="PANTHER" id="PTHR43639">
    <property type="entry name" value="OXIDOREDUCTASE, SHORT-CHAIN DEHYDROGENASE/REDUCTASE FAMILY (AFU_ORTHOLOGUE AFUA_5G02870)"/>
    <property type="match status" value="1"/>
</dbReference>
<proteinExistence type="inferred from homology"/>
<accession>A0A518BKU7</accession>
<dbReference type="EC" id="1.1.1.-" evidence="3"/>
<dbReference type="InterPro" id="IPR036291">
    <property type="entry name" value="NAD(P)-bd_dom_sf"/>
</dbReference>
<sequence>MHQRVSLVTGAARGLGLAVARELAAGGDRVHLVWRTSSDRASQLEPEFAGRLHRADLLESAAAHAVVGQVLEAEGRLDRVVHAVGDFESGRLDQLEPETLRRLFESNVMSAWNLVAAGRQAIRASGGAWLFFGCAGLGGGRARTQAAGYAATKSALALLVRSMAKEEAPHGVRVNMLSPGIVPHDGAHADTLNPARQAAIPMGRTGRPEEIARAAAWLLSEDSGYATGQDLEVAGGWLL</sequence>
<protein>
    <submittedName>
        <fullName evidence="3">NADP-dependent 7-alpha-hydroxysteroid dehydrogenase</fullName>
        <ecNumber evidence="3">1.1.1.-</ecNumber>
    </submittedName>
</protein>
<comment type="similarity">
    <text evidence="1">Belongs to the short-chain dehydrogenases/reductases (SDR) family.</text>
</comment>
<evidence type="ECO:0000313" key="4">
    <source>
        <dbReference type="Proteomes" id="UP000316921"/>
    </source>
</evidence>
<reference evidence="3 4" key="1">
    <citation type="submission" date="2019-02" db="EMBL/GenBank/DDBJ databases">
        <title>Deep-cultivation of Planctomycetes and their phenomic and genomic characterization uncovers novel biology.</title>
        <authorList>
            <person name="Wiegand S."/>
            <person name="Jogler M."/>
            <person name="Boedeker C."/>
            <person name="Pinto D."/>
            <person name="Vollmers J."/>
            <person name="Rivas-Marin E."/>
            <person name="Kohn T."/>
            <person name="Peeters S.H."/>
            <person name="Heuer A."/>
            <person name="Rast P."/>
            <person name="Oberbeckmann S."/>
            <person name="Bunk B."/>
            <person name="Jeske O."/>
            <person name="Meyerdierks A."/>
            <person name="Storesund J.E."/>
            <person name="Kallscheuer N."/>
            <person name="Luecker S."/>
            <person name="Lage O.M."/>
            <person name="Pohl T."/>
            <person name="Merkel B.J."/>
            <person name="Hornburger P."/>
            <person name="Mueller R.-W."/>
            <person name="Bruemmer F."/>
            <person name="Labrenz M."/>
            <person name="Spormann A.M."/>
            <person name="Op den Camp H."/>
            <person name="Overmann J."/>
            <person name="Amann R."/>
            <person name="Jetten M.S.M."/>
            <person name="Mascher T."/>
            <person name="Medema M.H."/>
            <person name="Devos D.P."/>
            <person name="Kaster A.-K."/>
            <person name="Ovreas L."/>
            <person name="Rohde M."/>
            <person name="Galperin M.Y."/>
            <person name="Jogler C."/>
        </authorList>
    </citation>
    <scope>NUCLEOTIDE SEQUENCE [LARGE SCALE GENOMIC DNA]</scope>
    <source>
        <strain evidence="3 4">Pla133</strain>
    </source>
</reference>
<evidence type="ECO:0000313" key="3">
    <source>
        <dbReference type="EMBL" id="QDU67601.1"/>
    </source>
</evidence>
<dbReference type="PRINTS" id="PR00081">
    <property type="entry name" value="GDHRDH"/>
</dbReference>
<dbReference type="InterPro" id="IPR002347">
    <property type="entry name" value="SDR_fam"/>
</dbReference>